<feature type="compositionally biased region" description="Low complexity" evidence="1">
    <location>
        <begin position="1"/>
        <end position="14"/>
    </location>
</feature>
<organism evidence="2 3">
    <name type="scientific">Caenorhabditis japonica</name>
    <dbReference type="NCBI Taxonomy" id="281687"/>
    <lineage>
        <taxon>Eukaryota</taxon>
        <taxon>Metazoa</taxon>
        <taxon>Ecdysozoa</taxon>
        <taxon>Nematoda</taxon>
        <taxon>Chromadorea</taxon>
        <taxon>Rhabditida</taxon>
        <taxon>Rhabditina</taxon>
        <taxon>Rhabditomorpha</taxon>
        <taxon>Rhabditoidea</taxon>
        <taxon>Rhabditidae</taxon>
        <taxon>Peloderinae</taxon>
        <taxon>Caenorhabditis</taxon>
    </lineage>
</organism>
<sequence length="89" mass="9923">MLNNNNNNNETSTSEEIRRRRPSSVHTVSHNGHAVSSHFSSKAFSTIEEPKTSTIVRQDTTKSRSSIAEAHQVELILEEIAADQNSTFL</sequence>
<dbReference type="Proteomes" id="UP000005237">
    <property type="component" value="Unassembled WGS sequence"/>
</dbReference>
<reference evidence="3" key="1">
    <citation type="submission" date="2010-08" db="EMBL/GenBank/DDBJ databases">
        <authorList>
            <consortium name="Caenorhabditis japonica Sequencing Consortium"/>
            <person name="Wilson R.K."/>
        </authorList>
    </citation>
    <scope>NUCLEOTIDE SEQUENCE [LARGE SCALE GENOMIC DNA]</scope>
    <source>
        <strain evidence="3">DF5081</strain>
    </source>
</reference>
<dbReference type="EnsemblMetazoa" id="CJA34059.1">
    <property type="protein sequence ID" value="CJA34059.1"/>
    <property type="gene ID" value="WBGene00209906"/>
</dbReference>
<dbReference type="AlphaFoldDB" id="A0A8R1IG01"/>
<evidence type="ECO:0000313" key="2">
    <source>
        <dbReference type="EnsemblMetazoa" id="CJA34059.1"/>
    </source>
</evidence>
<evidence type="ECO:0000256" key="1">
    <source>
        <dbReference type="SAM" id="MobiDB-lite"/>
    </source>
</evidence>
<accession>A0A8R1IG01</accession>
<proteinExistence type="predicted"/>
<keyword evidence="3" id="KW-1185">Reference proteome</keyword>
<reference evidence="2" key="2">
    <citation type="submission" date="2022-06" db="UniProtKB">
        <authorList>
            <consortium name="EnsemblMetazoa"/>
        </authorList>
    </citation>
    <scope>IDENTIFICATION</scope>
    <source>
        <strain evidence="2">DF5081</strain>
    </source>
</reference>
<name>A0A8R1IG01_CAEJA</name>
<evidence type="ECO:0000313" key="3">
    <source>
        <dbReference type="Proteomes" id="UP000005237"/>
    </source>
</evidence>
<feature type="region of interest" description="Disordered" evidence="1">
    <location>
        <begin position="1"/>
        <end position="45"/>
    </location>
</feature>
<protein>
    <submittedName>
        <fullName evidence="2">Uncharacterized protein</fullName>
    </submittedName>
</protein>